<evidence type="ECO:0000256" key="1">
    <source>
        <dbReference type="SAM" id="Coils"/>
    </source>
</evidence>
<keyword evidence="4" id="KW-1185">Reference proteome</keyword>
<dbReference type="EMBL" id="JABCKV010000041">
    <property type="protein sequence ID" value="KAG5645396.1"/>
    <property type="molecule type" value="Genomic_DNA"/>
</dbReference>
<gene>
    <name evidence="3" type="ORF">DXG03_006349</name>
</gene>
<protein>
    <submittedName>
        <fullName evidence="3">Uncharacterized protein</fullName>
    </submittedName>
</protein>
<reference evidence="3" key="1">
    <citation type="submission" date="2020-07" db="EMBL/GenBank/DDBJ databases">
        <authorList>
            <person name="Nieuwenhuis M."/>
            <person name="Van De Peppel L.J.J."/>
        </authorList>
    </citation>
    <scope>NUCLEOTIDE SEQUENCE</scope>
    <source>
        <strain evidence="3">AP01</strain>
        <tissue evidence="3">Mycelium</tissue>
    </source>
</reference>
<feature type="coiled-coil region" evidence="1">
    <location>
        <begin position="107"/>
        <end position="136"/>
    </location>
</feature>
<name>A0A9P7G8V5_9AGAR</name>
<evidence type="ECO:0000313" key="3">
    <source>
        <dbReference type="EMBL" id="KAG5645396.1"/>
    </source>
</evidence>
<feature type="compositionally biased region" description="Pro residues" evidence="2">
    <location>
        <begin position="7"/>
        <end position="26"/>
    </location>
</feature>
<proteinExistence type="predicted"/>
<keyword evidence="1" id="KW-0175">Coiled coil</keyword>
<dbReference type="OrthoDB" id="3070390at2759"/>
<evidence type="ECO:0000256" key="2">
    <source>
        <dbReference type="SAM" id="MobiDB-lite"/>
    </source>
</evidence>
<accession>A0A9P7G8V5</accession>
<dbReference type="Proteomes" id="UP000775547">
    <property type="component" value="Unassembled WGS sequence"/>
</dbReference>
<reference evidence="3" key="2">
    <citation type="submission" date="2021-10" db="EMBL/GenBank/DDBJ databases">
        <title>Phylogenomics reveals ancestral predisposition of the termite-cultivated fungus Termitomyces towards a domesticated lifestyle.</title>
        <authorList>
            <person name="Auxier B."/>
            <person name="Grum-Grzhimaylo A."/>
            <person name="Cardenas M.E."/>
            <person name="Lodge J.D."/>
            <person name="Laessoe T."/>
            <person name="Pedersen O."/>
            <person name="Smith M.E."/>
            <person name="Kuyper T.W."/>
            <person name="Franco-Molano E.A."/>
            <person name="Baroni T.J."/>
            <person name="Aanen D.K."/>
        </authorList>
    </citation>
    <scope>NUCLEOTIDE SEQUENCE</scope>
    <source>
        <strain evidence="3">AP01</strain>
        <tissue evidence="3">Mycelium</tissue>
    </source>
</reference>
<organism evidence="3 4">
    <name type="scientific">Asterophora parasitica</name>
    <dbReference type="NCBI Taxonomy" id="117018"/>
    <lineage>
        <taxon>Eukaryota</taxon>
        <taxon>Fungi</taxon>
        <taxon>Dikarya</taxon>
        <taxon>Basidiomycota</taxon>
        <taxon>Agaricomycotina</taxon>
        <taxon>Agaricomycetes</taxon>
        <taxon>Agaricomycetidae</taxon>
        <taxon>Agaricales</taxon>
        <taxon>Tricholomatineae</taxon>
        <taxon>Lyophyllaceae</taxon>
        <taxon>Asterophora</taxon>
    </lineage>
</organism>
<evidence type="ECO:0000313" key="4">
    <source>
        <dbReference type="Proteomes" id="UP000775547"/>
    </source>
</evidence>
<dbReference type="AlphaFoldDB" id="A0A9P7G8V5"/>
<sequence length="171" mass="18608">MLASAPAPAPVPIPAPLPVPVAPAPPKMQRKSLDRNKATELTRELWDVRRQITAGIARETALLSKLKDVDPETHARVESTDRAMTGVNGYTRSKGLQEAQEDAMIRVSLLAMQAELAEEKRKKAEVETALDDIKRECKEPFVVPAMIEAFYMISKITTQAMDLAGTSAAAG</sequence>
<feature type="compositionally biased region" description="Basic and acidic residues" evidence="2">
    <location>
        <begin position="70"/>
        <end position="81"/>
    </location>
</feature>
<feature type="region of interest" description="Disordered" evidence="2">
    <location>
        <begin position="70"/>
        <end position="89"/>
    </location>
</feature>
<comment type="caution">
    <text evidence="3">The sequence shown here is derived from an EMBL/GenBank/DDBJ whole genome shotgun (WGS) entry which is preliminary data.</text>
</comment>
<feature type="region of interest" description="Disordered" evidence="2">
    <location>
        <begin position="1"/>
        <end position="36"/>
    </location>
</feature>